<feature type="compositionally biased region" description="Low complexity" evidence="1">
    <location>
        <begin position="52"/>
        <end position="64"/>
    </location>
</feature>
<feature type="compositionally biased region" description="Low complexity" evidence="1">
    <location>
        <begin position="186"/>
        <end position="199"/>
    </location>
</feature>
<dbReference type="RefSeq" id="XP_060324150.1">
    <property type="nucleotide sequence ID" value="XM_060470214.1"/>
</dbReference>
<feature type="compositionally biased region" description="Polar residues" evidence="1">
    <location>
        <begin position="133"/>
        <end position="153"/>
    </location>
</feature>
<protein>
    <submittedName>
        <fullName evidence="2">Uncharacterized protein</fullName>
    </submittedName>
</protein>
<evidence type="ECO:0000256" key="1">
    <source>
        <dbReference type="SAM" id="MobiDB-lite"/>
    </source>
</evidence>
<comment type="caution">
    <text evidence="2">The sequence shown here is derived from an EMBL/GenBank/DDBJ whole genome shotgun (WGS) entry which is preliminary data.</text>
</comment>
<feature type="compositionally biased region" description="Pro residues" evidence="1">
    <location>
        <begin position="165"/>
        <end position="185"/>
    </location>
</feature>
<evidence type="ECO:0000313" key="3">
    <source>
        <dbReference type="Proteomes" id="UP001175211"/>
    </source>
</evidence>
<reference evidence="2" key="1">
    <citation type="submission" date="2023-06" db="EMBL/GenBank/DDBJ databases">
        <authorList>
            <consortium name="Lawrence Berkeley National Laboratory"/>
            <person name="Ahrendt S."/>
            <person name="Sahu N."/>
            <person name="Indic B."/>
            <person name="Wong-Bajracharya J."/>
            <person name="Merenyi Z."/>
            <person name="Ke H.-M."/>
            <person name="Monk M."/>
            <person name="Kocsube S."/>
            <person name="Drula E."/>
            <person name="Lipzen A."/>
            <person name="Balint B."/>
            <person name="Henrissat B."/>
            <person name="Andreopoulos B."/>
            <person name="Martin F.M."/>
            <person name="Harder C.B."/>
            <person name="Rigling D."/>
            <person name="Ford K.L."/>
            <person name="Foster G.D."/>
            <person name="Pangilinan J."/>
            <person name="Papanicolaou A."/>
            <person name="Barry K."/>
            <person name="LaButti K."/>
            <person name="Viragh M."/>
            <person name="Koriabine M."/>
            <person name="Yan M."/>
            <person name="Riley R."/>
            <person name="Champramary S."/>
            <person name="Plett K.L."/>
            <person name="Tsai I.J."/>
            <person name="Slot J."/>
            <person name="Sipos G."/>
            <person name="Plett J."/>
            <person name="Nagy L.G."/>
            <person name="Grigoriev I.V."/>
        </authorList>
    </citation>
    <scope>NUCLEOTIDE SEQUENCE</scope>
    <source>
        <strain evidence="2">CCBAS 213</strain>
    </source>
</reference>
<feature type="region of interest" description="Disordered" evidence="1">
    <location>
        <begin position="125"/>
        <end position="228"/>
    </location>
</feature>
<dbReference type="AlphaFoldDB" id="A0AA39JFU9"/>
<keyword evidence="3" id="KW-1185">Reference proteome</keyword>
<proteinExistence type="predicted"/>
<name>A0AA39JFU9_ARMTA</name>
<gene>
    <name evidence="2" type="ORF">EV420DRAFT_1485437</name>
</gene>
<organism evidence="2 3">
    <name type="scientific">Armillaria tabescens</name>
    <name type="common">Ringless honey mushroom</name>
    <name type="synonym">Agaricus tabescens</name>
    <dbReference type="NCBI Taxonomy" id="1929756"/>
    <lineage>
        <taxon>Eukaryota</taxon>
        <taxon>Fungi</taxon>
        <taxon>Dikarya</taxon>
        <taxon>Basidiomycota</taxon>
        <taxon>Agaricomycotina</taxon>
        <taxon>Agaricomycetes</taxon>
        <taxon>Agaricomycetidae</taxon>
        <taxon>Agaricales</taxon>
        <taxon>Marasmiineae</taxon>
        <taxon>Physalacriaceae</taxon>
        <taxon>Desarmillaria</taxon>
    </lineage>
</organism>
<evidence type="ECO:0000313" key="2">
    <source>
        <dbReference type="EMBL" id="KAK0441997.1"/>
    </source>
</evidence>
<feature type="compositionally biased region" description="Pro residues" evidence="1">
    <location>
        <begin position="200"/>
        <end position="214"/>
    </location>
</feature>
<feature type="region of interest" description="Disordered" evidence="1">
    <location>
        <begin position="46"/>
        <end position="72"/>
    </location>
</feature>
<accession>A0AA39JFU9</accession>
<dbReference type="Proteomes" id="UP001175211">
    <property type="component" value="Unassembled WGS sequence"/>
</dbReference>
<sequence length="651" mass="70272">MSIEGCPDQCQALALPDDGGLEALGLMLSDYENAFVHPAEGANVVGCHDSSDSSTSSSSTVTSTKPPKAQKRTFIKATKAAKAAERHGRPSSLPTLSQLLASKSTTVFKTRIPTPALQMVVTPTLPLMDPQNPEAQQGNVSSSQPQIIPSDGSNYMPPSASHPLLPTPSCPALPAPSRPALPAPSAPSCAATPPAALKLPFPPPPPISPPPLLPSPFTAPASLKPSTLPAQSPILQSVRPVPSDNASAAKDAEVGVGSTVALIHRSDPIPHDAPFTSTQRLPGFQTGQLSLSKRTAEDSLGSSVILKRMKMDGRGGGNHKGSLTTKVVEAPGGTEKVVPPLISIVFPSSAPLWVVMVLELFTSHDFRPDWTQVVYSWVAFQSANGFDSSDKLPTNYRPNYANLDLIQKFQLPFWAWWANLQPEGHVGAYEHPIEDLEREDDRRPIQIHPLTDISWECLKTCSGRNGMVSVVAALFFWAEGAKVLPLTTHSCTTICEQSRLTSAGPVMMMMMVWDGCIKVGRASGVEKGEGCWAGGFTTGWTPMFDDDDGTQSMEYCGDSNMSFPYTLPPSPPHKLTQHPAPQAAPPANYGASHWHMNHLLLQQGRQWWYCCHVHHCCQMRPTPLPALIPVGLPHIPRQPLHYPTLIPEWWK</sequence>
<dbReference type="EMBL" id="JAUEPS010000066">
    <property type="protein sequence ID" value="KAK0441997.1"/>
    <property type="molecule type" value="Genomic_DNA"/>
</dbReference>
<dbReference type="GeneID" id="85353762"/>